<evidence type="ECO:0000256" key="2">
    <source>
        <dbReference type="ARBA" id="ARBA00023295"/>
    </source>
</evidence>
<dbReference type="InterPro" id="IPR017853">
    <property type="entry name" value="GH"/>
</dbReference>
<reference evidence="6 7" key="1">
    <citation type="journal article" date="2016" name="Nat. Commun.">
        <title>Thousands of microbial genomes shed light on interconnected biogeochemical processes in an aquifer system.</title>
        <authorList>
            <person name="Anantharaman K."/>
            <person name="Brown C.T."/>
            <person name="Hug L.A."/>
            <person name="Sharon I."/>
            <person name="Castelle C.J."/>
            <person name="Probst A.J."/>
            <person name="Thomas B.C."/>
            <person name="Singh A."/>
            <person name="Wilkins M.J."/>
            <person name="Karaoz U."/>
            <person name="Brodie E.L."/>
            <person name="Williams K.H."/>
            <person name="Hubbard S.S."/>
            <person name="Banfield J.F."/>
        </authorList>
    </citation>
    <scope>NUCLEOTIDE SEQUENCE [LARGE SCALE GENOMIC DNA]</scope>
</reference>
<evidence type="ECO:0000313" key="7">
    <source>
        <dbReference type="Proteomes" id="UP000177354"/>
    </source>
</evidence>
<dbReference type="InterPro" id="IPR001223">
    <property type="entry name" value="Glyco_hydro18_cat"/>
</dbReference>
<evidence type="ECO:0000256" key="1">
    <source>
        <dbReference type="ARBA" id="ARBA00022801"/>
    </source>
</evidence>
<dbReference type="AlphaFoldDB" id="A0A1F5Z792"/>
<dbReference type="Proteomes" id="UP000177354">
    <property type="component" value="Unassembled WGS sequence"/>
</dbReference>
<dbReference type="InterPro" id="IPR029070">
    <property type="entry name" value="Chitinase_insertion_sf"/>
</dbReference>
<feature type="domain" description="GH18" evidence="5">
    <location>
        <begin position="75"/>
        <end position="435"/>
    </location>
</feature>
<comment type="caution">
    <text evidence="6">The sequence shown here is derived from an EMBL/GenBank/DDBJ whole genome shotgun (WGS) entry which is preliminary data.</text>
</comment>
<keyword evidence="1 3" id="KW-0378">Hydrolase</keyword>
<gene>
    <name evidence="6" type="ORF">A2777_02195</name>
</gene>
<dbReference type="EMBL" id="MFJF01000005">
    <property type="protein sequence ID" value="OGG08174.1"/>
    <property type="molecule type" value="Genomic_DNA"/>
</dbReference>
<dbReference type="PROSITE" id="PS51910">
    <property type="entry name" value="GH18_2"/>
    <property type="match status" value="1"/>
</dbReference>
<dbReference type="PANTHER" id="PTHR46290">
    <property type="entry name" value="DI-N-ACETYLCHITOBIASE"/>
    <property type="match status" value="1"/>
</dbReference>
<evidence type="ECO:0000256" key="3">
    <source>
        <dbReference type="RuleBase" id="RU000489"/>
    </source>
</evidence>
<organism evidence="6 7">
    <name type="scientific">Candidatus Gottesmanbacteria bacterium RIFCSPHIGHO2_01_FULL_40_15</name>
    <dbReference type="NCBI Taxonomy" id="1798376"/>
    <lineage>
        <taxon>Bacteria</taxon>
        <taxon>Candidatus Gottesmaniibacteriota</taxon>
    </lineage>
</organism>
<dbReference type="PANTHER" id="PTHR46290:SF1">
    <property type="entry name" value="DI-N-ACETYLCHITOBIASE"/>
    <property type="match status" value="1"/>
</dbReference>
<evidence type="ECO:0000259" key="5">
    <source>
        <dbReference type="PROSITE" id="PS51910"/>
    </source>
</evidence>
<evidence type="ECO:0000313" key="6">
    <source>
        <dbReference type="EMBL" id="OGG08174.1"/>
    </source>
</evidence>
<dbReference type="InterPro" id="IPR011583">
    <property type="entry name" value="Chitinase_II/V-like_cat"/>
</dbReference>
<dbReference type="GO" id="GO:0008061">
    <property type="term" value="F:chitin binding"/>
    <property type="evidence" value="ECO:0007669"/>
    <property type="project" value="InterPro"/>
</dbReference>
<dbReference type="Gene3D" id="3.20.20.80">
    <property type="entry name" value="Glycosidases"/>
    <property type="match status" value="1"/>
</dbReference>
<protein>
    <recommendedName>
        <fullName evidence="5">GH18 domain-containing protein</fullName>
    </recommendedName>
</protein>
<comment type="similarity">
    <text evidence="4">Belongs to the glycosyl hydrolase 18 family.</text>
</comment>
<proteinExistence type="inferred from homology"/>
<dbReference type="GO" id="GO:0009313">
    <property type="term" value="P:oligosaccharide catabolic process"/>
    <property type="evidence" value="ECO:0007669"/>
    <property type="project" value="TreeGrafter"/>
</dbReference>
<dbReference type="SMART" id="SM00636">
    <property type="entry name" value="Glyco_18"/>
    <property type="match status" value="1"/>
</dbReference>
<dbReference type="InterPro" id="IPR051887">
    <property type="entry name" value="GH18_Domain-Containing"/>
</dbReference>
<name>A0A1F5Z792_9BACT</name>
<accession>A0A1F5Z792</accession>
<keyword evidence="2 3" id="KW-0326">Glycosidase</keyword>
<dbReference type="Gene3D" id="3.10.50.10">
    <property type="match status" value="1"/>
</dbReference>
<evidence type="ECO:0000256" key="4">
    <source>
        <dbReference type="RuleBase" id="RU004453"/>
    </source>
</evidence>
<dbReference type="SUPFAM" id="SSF51445">
    <property type="entry name" value="(Trans)glycosidases"/>
    <property type="match status" value="1"/>
</dbReference>
<dbReference type="PROSITE" id="PS01095">
    <property type="entry name" value="GH18_1"/>
    <property type="match status" value="1"/>
</dbReference>
<sequence>MTIFIPQLKRIIGFFAQKSFLLKIEKIKKLPAFIIAALFLTGFLIPENIKLDIISPVTFFSGEVKKTPPRQNEIFGFAPYWVFGEKLKNIDFNVLTTFAYFGIEVNDNGNLNRDNQSYKVFKSNEASEIFNKAHQSGTKVVLTLTQMDNSTIEAFLDNNKAQEKAIAQAVWEVGRRGIDGINLDFEYLGNPGPNYRNKFSRFVKRFSEVFHSWLSDPYVTVSVYASSAKDPKLYDIGSLSKYTDGIFMMAYDFATSSSKEAMPTAPLYGHKEGVYWYDISTAVTDFLAEMPPEKLILGLPWYGYNYPVKSPQIKASVNNGYYVSKRVGRKFYRRFVSLPKPAQTHSIVSSFIKPDNTGLSDYKTGWDEFGQVGFRSYYQKNEGVYRMVFIEDEASLSLKYDFALDKNLMGVGVWALGFEDGDDLWKGLRDKFGVKIADGGEITSAIR</sequence>
<dbReference type="Pfam" id="PF00704">
    <property type="entry name" value="Glyco_hydro_18"/>
    <property type="match status" value="1"/>
</dbReference>
<dbReference type="InterPro" id="IPR001579">
    <property type="entry name" value="Glyco_hydro_18_chit_AS"/>
</dbReference>
<dbReference type="GO" id="GO:0004553">
    <property type="term" value="F:hydrolase activity, hydrolyzing O-glycosyl compounds"/>
    <property type="evidence" value="ECO:0007669"/>
    <property type="project" value="InterPro"/>
</dbReference>